<dbReference type="CDD" id="cd07821">
    <property type="entry name" value="PYR_PYL_RCAR_like"/>
    <property type="match status" value="1"/>
</dbReference>
<keyword evidence="8" id="KW-0650">Protein phosphatase inhibitor</keyword>
<keyword evidence="6" id="KW-0675">Receptor</keyword>
<evidence type="ECO:0000256" key="9">
    <source>
        <dbReference type="SAM" id="MobiDB-lite"/>
    </source>
</evidence>
<evidence type="ECO:0000256" key="8">
    <source>
        <dbReference type="ARBA" id="ARBA00023272"/>
    </source>
</evidence>
<proteinExistence type="inferred from homology"/>
<feature type="region of interest" description="Disordered" evidence="9">
    <location>
        <begin position="1"/>
        <end position="30"/>
    </location>
</feature>
<name>A0AA88ACV4_FICCA</name>
<dbReference type="GO" id="GO:0010427">
    <property type="term" value="F:abscisic acid binding"/>
    <property type="evidence" value="ECO:0007669"/>
    <property type="project" value="TreeGrafter"/>
</dbReference>
<evidence type="ECO:0000256" key="2">
    <source>
        <dbReference type="ARBA" id="ARBA00004496"/>
    </source>
</evidence>
<dbReference type="EMBL" id="BTGU01000016">
    <property type="protein sequence ID" value="GMN43543.1"/>
    <property type="molecule type" value="Genomic_DNA"/>
</dbReference>
<dbReference type="GO" id="GO:0038023">
    <property type="term" value="F:signaling receptor activity"/>
    <property type="evidence" value="ECO:0007669"/>
    <property type="project" value="TreeGrafter"/>
</dbReference>
<dbReference type="InterPro" id="IPR019587">
    <property type="entry name" value="Polyketide_cyclase/dehydratase"/>
</dbReference>
<organism evidence="10 11">
    <name type="scientific">Ficus carica</name>
    <name type="common">Common fig</name>
    <dbReference type="NCBI Taxonomy" id="3494"/>
    <lineage>
        <taxon>Eukaryota</taxon>
        <taxon>Viridiplantae</taxon>
        <taxon>Streptophyta</taxon>
        <taxon>Embryophyta</taxon>
        <taxon>Tracheophyta</taxon>
        <taxon>Spermatophyta</taxon>
        <taxon>Magnoliopsida</taxon>
        <taxon>eudicotyledons</taxon>
        <taxon>Gunneridae</taxon>
        <taxon>Pentapetalae</taxon>
        <taxon>rosids</taxon>
        <taxon>fabids</taxon>
        <taxon>Rosales</taxon>
        <taxon>Moraceae</taxon>
        <taxon>Ficeae</taxon>
        <taxon>Ficus</taxon>
    </lineage>
</organism>
<reference evidence="10" key="1">
    <citation type="submission" date="2023-07" db="EMBL/GenBank/DDBJ databases">
        <title>draft genome sequence of fig (Ficus carica).</title>
        <authorList>
            <person name="Takahashi T."/>
            <person name="Nishimura K."/>
        </authorList>
    </citation>
    <scope>NUCLEOTIDE SEQUENCE</scope>
</reference>
<evidence type="ECO:0000256" key="3">
    <source>
        <dbReference type="ARBA" id="ARBA00008594"/>
    </source>
</evidence>
<evidence type="ECO:0000313" key="11">
    <source>
        <dbReference type="Proteomes" id="UP001187192"/>
    </source>
</evidence>
<dbReference type="Pfam" id="PF10604">
    <property type="entry name" value="Polyketide_cyc2"/>
    <property type="match status" value="1"/>
</dbReference>
<dbReference type="GO" id="GO:0004864">
    <property type="term" value="F:protein phosphatase inhibitor activity"/>
    <property type="evidence" value="ECO:0007669"/>
    <property type="project" value="UniProtKB-KW"/>
</dbReference>
<comment type="similarity">
    <text evidence="3">Belongs to the PYR/PYL/RCAR abscisic acid intracellular receptor family.</text>
</comment>
<sequence>MRGTHGSAKTESMLRQHHNHEVSGSQCSSSLTQTIDAPMGLVWSMVRDFGHPQAYKRFVRRCKMRSGNGGVGSVREVHVVSGMPAGVSVERLESLDDDAKVMSFSIIGGDHRLENYRSTTSVHEDEDDHDDDEGERWKRTVVIESYVVDVPEGSSEEDTCAFANTIIRCNLISLATIAKKMAAGS</sequence>
<keyword evidence="7" id="KW-0539">Nucleus</keyword>
<accession>A0AA88ACV4</accession>
<dbReference type="SUPFAM" id="SSF55961">
    <property type="entry name" value="Bet v1-like"/>
    <property type="match status" value="1"/>
</dbReference>
<evidence type="ECO:0000256" key="1">
    <source>
        <dbReference type="ARBA" id="ARBA00004123"/>
    </source>
</evidence>
<dbReference type="GO" id="GO:0009738">
    <property type="term" value="P:abscisic acid-activated signaling pathway"/>
    <property type="evidence" value="ECO:0007669"/>
    <property type="project" value="UniProtKB-KW"/>
</dbReference>
<protein>
    <submittedName>
        <fullName evidence="10">Uncharacterized protein</fullName>
    </submittedName>
</protein>
<keyword evidence="4" id="KW-0963">Cytoplasm</keyword>
<gene>
    <name evidence="10" type="ORF">TIFTF001_012752</name>
</gene>
<dbReference type="Gene3D" id="3.30.530.20">
    <property type="match status" value="1"/>
</dbReference>
<evidence type="ECO:0000256" key="6">
    <source>
        <dbReference type="ARBA" id="ARBA00023170"/>
    </source>
</evidence>
<keyword evidence="11" id="KW-1185">Reference proteome</keyword>
<keyword evidence="5" id="KW-0938">Abscisic acid signaling pathway</keyword>
<dbReference type="PANTHER" id="PTHR31213">
    <property type="entry name" value="OS08G0374000 PROTEIN-RELATED"/>
    <property type="match status" value="1"/>
</dbReference>
<dbReference type="Proteomes" id="UP001187192">
    <property type="component" value="Unassembled WGS sequence"/>
</dbReference>
<evidence type="ECO:0000256" key="5">
    <source>
        <dbReference type="ARBA" id="ARBA00022682"/>
    </source>
</evidence>
<dbReference type="PANTHER" id="PTHR31213:SF82">
    <property type="entry name" value="ABSCISIC ACID RECEPTOR PYL11-RELATED"/>
    <property type="match status" value="1"/>
</dbReference>
<dbReference type="InterPro" id="IPR050279">
    <property type="entry name" value="Plant_def-hormone_signal"/>
</dbReference>
<dbReference type="AlphaFoldDB" id="A0AA88ACV4"/>
<evidence type="ECO:0000256" key="7">
    <source>
        <dbReference type="ARBA" id="ARBA00023242"/>
    </source>
</evidence>
<dbReference type="InterPro" id="IPR023393">
    <property type="entry name" value="START-like_dom_sf"/>
</dbReference>
<dbReference type="GO" id="GO:0005634">
    <property type="term" value="C:nucleus"/>
    <property type="evidence" value="ECO:0007669"/>
    <property type="project" value="UniProtKB-SubCell"/>
</dbReference>
<comment type="subcellular location">
    <subcellularLocation>
        <location evidence="2">Cytoplasm</location>
    </subcellularLocation>
    <subcellularLocation>
        <location evidence="1">Nucleus</location>
    </subcellularLocation>
</comment>
<evidence type="ECO:0000313" key="10">
    <source>
        <dbReference type="EMBL" id="GMN43543.1"/>
    </source>
</evidence>
<dbReference type="GO" id="GO:0005737">
    <property type="term" value="C:cytoplasm"/>
    <property type="evidence" value="ECO:0007669"/>
    <property type="project" value="UniProtKB-SubCell"/>
</dbReference>
<evidence type="ECO:0000256" key="4">
    <source>
        <dbReference type="ARBA" id="ARBA00022490"/>
    </source>
</evidence>
<comment type="caution">
    <text evidence="10">The sequence shown here is derived from an EMBL/GenBank/DDBJ whole genome shotgun (WGS) entry which is preliminary data.</text>
</comment>